<reference evidence="1 2" key="2">
    <citation type="submission" date="2011-11" db="EMBL/GenBank/DDBJ databases">
        <authorList>
            <consortium name="US DOE Joint Genome Institute"/>
            <person name="Lucas S."/>
            <person name="Han J."/>
            <person name="Lapidus A."/>
            <person name="Cheng J.-F."/>
            <person name="Goodwin L."/>
            <person name="Pitluck S."/>
            <person name="Peters L."/>
            <person name="Ovchinnikova G."/>
            <person name="Zhang X."/>
            <person name="Detter J.C."/>
            <person name="Han C."/>
            <person name="Tapia R."/>
            <person name="Land M."/>
            <person name="Hauser L."/>
            <person name="Kyrpides N."/>
            <person name="Ivanova N."/>
            <person name="Pagani I."/>
            <person name="Vogl K."/>
            <person name="Liu Z."/>
            <person name="Overmann J."/>
            <person name="Frigaard N.-U."/>
            <person name="Bryant D."/>
            <person name="Woyke T."/>
        </authorList>
    </citation>
    <scope>NUCLEOTIDE SEQUENCE [LARGE SCALE GENOMIC DNA]</scope>
    <source>
        <strain evidence="1 2">970</strain>
    </source>
</reference>
<dbReference type="AlphaFoldDB" id="H8Z1B0"/>
<reference evidence="2" key="1">
    <citation type="submission" date="2011-06" db="EMBL/GenBank/DDBJ databases">
        <authorList>
            <consortium name="US DOE Joint Genome Institute (JGI-PGF)"/>
            <person name="Lucas S."/>
            <person name="Han J."/>
            <person name="Lapidus A."/>
            <person name="Cheng J.-F."/>
            <person name="Goodwin L."/>
            <person name="Pitluck S."/>
            <person name="Peters L."/>
            <person name="Land M.L."/>
            <person name="Hauser L."/>
            <person name="Vogl K."/>
            <person name="Liu Z."/>
            <person name="Overmann J."/>
            <person name="Frigaard N.-U."/>
            <person name="Bryant D.A."/>
            <person name="Woyke T.J."/>
        </authorList>
    </citation>
    <scope>NUCLEOTIDE SEQUENCE [LARGE SCALE GENOMIC DNA]</scope>
    <source>
        <strain evidence="2">970</strain>
    </source>
</reference>
<dbReference type="Proteomes" id="UP000002964">
    <property type="component" value="Unassembled WGS sequence"/>
</dbReference>
<dbReference type="HOGENOM" id="CLU_3123772_0_0_6"/>
<gene>
    <name evidence="1" type="ORF">Thi970DRAFT_01633</name>
</gene>
<sequence>MPLPSTPQTAAFAFWQGYYEYQAGFAVCPYRGGVEAYAWGLGWRAQASGR</sequence>
<dbReference type="EMBL" id="JH603169">
    <property type="protein sequence ID" value="EIC21425.1"/>
    <property type="molecule type" value="Genomic_DNA"/>
</dbReference>
<keyword evidence="2" id="KW-1185">Reference proteome</keyword>
<accession>H8Z1B0</accession>
<evidence type="ECO:0000313" key="2">
    <source>
        <dbReference type="Proteomes" id="UP000002964"/>
    </source>
</evidence>
<organism evidence="1 2">
    <name type="scientific">Thiorhodovibrio frisius</name>
    <dbReference type="NCBI Taxonomy" id="631362"/>
    <lineage>
        <taxon>Bacteria</taxon>
        <taxon>Pseudomonadati</taxon>
        <taxon>Pseudomonadota</taxon>
        <taxon>Gammaproteobacteria</taxon>
        <taxon>Chromatiales</taxon>
        <taxon>Chromatiaceae</taxon>
        <taxon>Thiorhodovibrio</taxon>
    </lineage>
</organism>
<proteinExistence type="predicted"/>
<protein>
    <submittedName>
        <fullName evidence="1">Uncharacterized protein</fullName>
    </submittedName>
</protein>
<name>H8Z1B0_9GAMM</name>
<evidence type="ECO:0000313" key="1">
    <source>
        <dbReference type="EMBL" id="EIC21425.1"/>
    </source>
</evidence>